<dbReference type="SUPFAM" id="SSF64005">
    <property type="entry name" value="Undecaprenyl diphosphate synthase"/>
    <property type="match status" value="1"/>
</dbReference>
<sequence length="186" mass="21187">MDILREIKKRNCKMPLPPPTKRRSRHGDRATPHAARRPRHHISRGDRAAALQAHTQRRCQPPASPSPALRLPKPLHVLITDALEVTKNNSRLHLLVAVNYSGQKDIVQACQSMSLKVKEGVVKPEDIYEFLIEDKLETSCTDFPCPDLLIARRPEIGFKYNEEVVLDLIEDPPELLQCKILPVKKF</sequence>
<dbReference type="PANTHER" id="PTHR10291:SF0">
    <property type="entry name" value="DEHYDRODOLICHYL DIPHOSPHATE SYNTHASE 2"/>
    <property type="match status" value="1"/>
</dbReference>
<keyword evidence="1 3" id="KW-0808">Transferase</keyword>
<organism evidence="3 4">
    <name type="scientific">Forsythia ovata</name>
    <dbReference type="NCBI Taxonomy" id="205694"/>
    <lineage>
        <taxon>Eukaryota</taxon>
        <taxon>Viridiplantae</taxon>
        <taxon>Streptophyta</taxon>
        <taxon>Embryophyta</taxon>
        <taxon>Tracheophyta</taxon>
        <taxon>Spermatophyta</taxon>
        <taxon>Magnoliopsida</taxon>
        <taxon>eudicotyledons</taxon>
        <taxon>Gunneridae</taxon>
        <taxon>Pentapetalae</taxon>
        <taxon>asterids</taxon>
        <taxon>lamiids</taxon>
        <taxon>Lamiales</taxon>
        <taxon>Oleaceae</taxon>
        <taxon>Forsythieae</taxon>
        <taxon>Forsythia</taxon>
    </lineage>
</organism>
<name>A0ABD1WEM6_9LAMI</name>
<dbReference type="Gene3D" id="3.40.1180.10">
    <property type="entry name" value="Decaprenyl diphosphate synthase-like"/>
    <property type="match status" value="1"/>
</dbReference>
<feature type="region of interest" description="Disordered" evidence="2">
    <location>
        <begin position="12"/>
        <end position="45"/>
    </location>
</feature>
<dbReference type="PANTHER" id="PTHR10291">
    <property type="entry name" value="DEHYDRODOLICHYL DIPHOSPHATE SYNTHASE FAMILY MEMBER"/>
    <property type="match status" value="1"/>
</dbReference>
<evidence type="ECO:0000256" key="2">
    <source>
        <dbReference type="SAM" id="MobiDB-lite"/>
    </source>
</evidence>
<reference evidence="4" key="1">
    <citation type="submission" date="2024-07" db="EMBL/GenBank/DDBJ databases">
        <title>Two chromosome-level genome assemblies of Korean endemic species Abeliophyllum distichum and Forsythia ovata (Oleaceae).</title>
        <authorList>
            <person name="Jang H."/>
        </authorList>
    </citation>
    <scope>NUCLEOTIDE SEQUENCE [LARGE SCALE GENOMIC DNA]</scope>
</reference>
<dbReference type="EMBL" id="JBFOLJ010000003">
    <property type="protein sequence ID" value="KAL2548127.1"/>
    <property type="molecule type" value="Genomic_DNA"/>
</dbReference>
<gene>
    <name evidence="3" type="ORF">Fot_09657</name>
</gene>
<dbReference type="InterPro" id="IPR036424">
    <property type="entry name" value="UPP_synth-like_sf"/>
</dbReference>
<evidence type="ECO:0000313" key="4">
    <source>
        <dbReference type="Proteomes" id="UP001604277"/>
    </source>
</evidence>
<dbReference type="GO" id="GO:0016740">
    <property type="term" value="F:transferase activity"/>
    <property type="evidence" value="ECO:0007669"/>
    <property type="project" value="UniProtKB-KW"/>
</dbReference>
<dbReference type="AlphaFoldDB" id="A0ABD1WEM6"/>
<protein>
    <submittedName>
        <fullName evidence="3">Alkyl transferase</fullName>
    </submittedName>
</protein>
<evidence type="ECO:0000256" key="1">
    <source>
        <dbReference type="ARBA" id="ARBA00022679"/>
    </source>
</evidence>
<evidence type="ECO:0000313" key="3">
    <source>
        <dbReference type="EMBL" id="KAL2548127.1"/>
    </source>
</evidence>
<dbReference type="Pfam" id="PF01255">
    <property type="entry name" value="Prenyltransf"/>
    <property type="match status" value="1"/>
</dbReference>
<dbReference type="InterPro" id="IPR001441">
    <property type="entry name" value="UPP_synth-like"/>
</dbReference>
<comment type="caution">
    <text evidence="3">The sequence shown here is derived from an EMBL/GenBank/DDBJ whole genome shotgun (WGS) entry which is preliminary data.</text>
</comment>
<accession>A0ABD1WEM6</accession>
<keyword evidence="4" id="KW-1185">Reference proteome</keyword>
<proteinExistence type="predicted"/>
<dbReference type="Proteomes" id="UP001604277">
    <property type="component" value="Unassembled WGS sequence"/>
</dbReference>